<sequence>MLLSLSFSNLVGIKKCMLWKIAEAVLALVSPLCFLSSLFSSCYSFSLFFPLSFCAFIELSVGTKVRA</sequence>
<reference evidence="1" key="1">
    <citation type="submission" date="2018-02" db="EMBL/GenBank/DDBJ databases">
        <title>Rhizophora mucronata_Transcriptome.</title>
        <authorList>
            <person name="Meera S.P."/>
            <person name="Sreeshan A."/>
            <person name="Augustine A."/>
        </authorList>
    </citation>
    <scope>NUCLEOTIDE SEQUENCE</scope>
    <source>
        <tissue evidence="1">Leaf</tissue>
    </source>
</reference>
<evidence type="ECO:0000313" key="1">
    <source>
        <dbReference type="EMBL" id="MBX40269.1"/>
    </source>
</evidence>
<dbReference type="EMBL" id="GGEC01059785">
    <property type="protein sequence ID" value="MBX40269.1"/>
    <property type="molecule type" value="Transcribed_RNA"/>
</dbReference>
<dbReference type="AlphaFoldDB" id="A0A2P2NCQ3"/>
<organism evidence="1">
    <name type="scientific">Rhizophora mucronata</name>
    <name type="common">Asiatic mangrove</name>
    <dbReference type="NCBI Taxonomy" id="61149"/>
    <lineage>
        <taxon>Eukaryota</taxon>
        <taxon>Viridiplantae</taxon>
        <taxon>Streptophyta</taxon>
        <taxon>Embryophyta</taxon>
        <taxon>Tracheophyta</taxon>
        <taxon>Spermatophyta</taxon>
        <taxon>Magnoliopsida</taxon>
        <taxon>eudicotyledons</taxon>
        <taxon>Gunneridae</taxon>
        <taxon>Pentapetalae</taxon>
        <taxon>rosids</taxon>
        <taxon>fabids</taxon>
        <taxon>Malpighiales</taxon>
        <taxon>Rhizophoraceae</taxon>
        <taxon>Rhizophora</taxon>
    </lineage>
</organism>
<protein>
    <submittedName>
        <fullName evidence="1">Uncharacterized protein</fullName>
    </submittedName>
</protein>
<name>A0A2P2NCQ3_RHIMU</name>
<accession>A0A2P2NCQ3</accession>
<proteinExistence type="predicted"/>